<reference evidence="2 3" key="1">
    <citation type="submission" date="2020-07" db="EMBL/GenBank/DDBJ databases">
        <title>Genomic Encyclopedia of Type Strains, Phase IV (KMG-V): Genome sequencing to study the core and pangenomes of soil and plant-associated prokaryotes.</title>
        <authorList>
            <person name="Whitman W."/>
        </authorList>
    </citation>
    <scope>NUCLEOTIDE SEQUENCE [LARGE SCALE GENOMIC DNA]</scope>
    <source>
        <strain evidence="2 3">SAS40</strain>
    </source>
</reference>
<dbReference type="InterPro" id="IPR006175">
    <property type="entry name" value="YjgF/YER057c/UK114"/>
</dbReference>
<dbReference type="EMBL" id="JACBYR010000001">
    <property type="protein sequence ID" value="NYE83775.1"/>
    <property type="molecule type" value="Genomic_DNA"/>
</dbReference>
<dbReference type="Gene3D" id="3.30.1330.40">
    <property type="entry name" value="RutC-like"/>
    <property type="match status" value="1"/>
</dbReference>
<feature type="signal peptide" evidence="1">
    <location>
        <begin position="1"/>
        <end position="20"/>
    </location>
</feature>
<dbReference type="CDD" id="cd00448">
    <property type="entry name" value="YjgF_YER057c_UK114_family"/>
    <property type="match status" value="1"/>
</dbReference>
<name>A0A7Y9LNY5_9BURK</name>
<keyword evidence="3" id="KW-1185">Reference proteome</keyword>
<evidence type="ECO:0000313" key="3">
    <source>
        <dbReference type="Proteomes" id="UP000542125"/>
    </source>
</evidence>
<keyword evidence="1" id="KW-0732">Signal</keyword>
<evidence type="ECO:0000256" key="1">
    <source>
        <dbReference type="SAM" id="SignalP"/>
    </source>
</evidence>
<organism evidence="2 3">
    <name type="scientific">Pigmentiphaga litoralis</name>
    <dbReference type="NCBI Taxonomy" id="516702"/>
    <lineage>
        <taxon>Bacteria</taxon>
        <taxon>Pseudomonadati</taxon>
        <taxon>Pseudomonadota</taxon>
        <taxon>Betaproteobacteria</taxon>
        <taxon>Burkholderiales</taxon>
        <taxon>Alcaligenaceae</taxon>
        <taxon>Pigmentiphaga</taxon>
    </lineage>
</organism>
<accession>A0A7Y9LNY5</accession>
<dbReference type="GO" id="GO:0005829">
    <property type="term" value="C:cytosol"/>
    <property type="evidence" value="ECO:0007669"/>
    <property type="project" value="TreeGrafter"/>
</dbReference>
<evidence type="ECO:0000313" key="2">
    <source>
        <dbReference type="EMBL" id="NYE83775.1"/>
    </source>
</evidence>
<dbReference type="InterPro" id="IPR035959">
    <property type="entry name" value="RutC-like_sf"/>
</dbReference>
<dbReference type="AlphaFoldDB" id="A0A7Y9LNY5"/>
<dbReference type="RefSeq" id="WP_179587548.1">
    <property type="nucleotide sequence ID" value="NZ_JACBYR010000001.1"/>
</dbReference>
<dbReference type="Pfam" id="PF01042">
    <property type="entry name" value="Ribonuc_L-PSP"/>
    <property type="match status" value="1"/>
</dbReference>
<protein>
    <submittedName>
        <fullName evidence="2">Enamine deaminase RidA (YjgF/YER057c/UK114 family)</fullName>
    </submittedName>
</protein>
<sequence>MTRLLASMIAALAFASAAHAQSPATSAVQYLHPPGAITPTGPWGLASKAGNTLYVAGMRGIDPKTNALVAGDEARVRQAFMNMKQIVEASGGTLQQTLRLVVYVSDMYRYRPLANKVQEELWGKGPYPPRTIVEVDRLNQDDIIEVEGTFHVPN</sequence>
<proteinExistence type="predicted"/>
<dbReference type="PANTHER" id="PTHR11803:SF39">
    <property type="entry name" value="2-IMINOBUTANOATE_2-IMINOPROPANOATE DEAMINASE"/>
    <property type="match status" value="1"/>
</dbReference>
<dbReference type="Proteomes" id="UP000542125">
    <property type="component" value="Unassembled WGS sequence"/>
</dbReference>
<feature type="chain" id="PRO_5030537208" evidence="1">
    <location>
        <begin position="21"/>
        <end position="154"/>
    </location>
</feature>
<comment type="caution">
    <text evidence="2">The sequence shown here is derived from an EMBL/GenBank/DDBJ whole genome shotgun (WGS) entry which is preliminary data.</text>
</comment>
<gene>
    <name evidence="2" type="ORF">FHW18_003046</name>
</gene>
<dbReference type="GO" id="GO:0019239">
    <property type="term" value="F:deaminase activity"/>
    <property type="evidence" value="ECO:0007669"/>
    <property type="project" value="TreeGrafter"/>
</dbReference>
<dbReference type="SUPFAM" id="SSF55298">
    <property type="entry name" value="YjgF-like"/>
    <property type="match status" value="1"/>
</dbReference>
<dbReference type="PANTHER" id="PTHR11803">
    <property type="entry name" value="2-IMINOBUTANOATE/2-IMINOPROPANOATE DEAMINASE RIDA"/>
    <property type="match status" value="1"/>
</dbReference>